<feature type="transmembrane region" description="Helical" evidence="1">
    <location>
        <begin position="189"/>
        <end position="213"/>
    </location>
</feature>
<comment type="caution">
    <text evidence="2">The sequence shown here is derived from an EMBL/GenBank/DDBJ whole genome shotgun (WGS) entry which is preliminary data.</text>
</comment>
<dbReference type="EMBL" id="BAAAOH010000001">
    <property type="protein sequence ID" value="GAA1980279.1"/>
    <property type="molecule type" value="Genomic_DNA"/>
</dbReference>
<protein>
    <submittedName>
        <fullName evidence="2">Uncharacterized protein</fullName>
    </submittedName>
</protein>
<sequence length="269" mass="28031">MYVQGMTTEVPLDTVLSASRLPRWRLVRAIVSAAMLLAAAAALLVASLQRWVWAADLGTFSALVTEDHQSLIEDHLYDFVVPADPWQNVGQAAQLSGVAFLLLAAGALCLTAACASKRWISPGSWLIALAVSIPFGLIGVHGLLSGLSDAPSSLELIASSPLLIVIQLPGIVALAVIAARRSAAWTAAAILLSGATLPGYLVATFMIAPVFAGGTSYDTTRWTETVVAASIALAGIAVAVGVATGHRRFVDRLSAEPRQPTRAPQVSES</sequence>
<keyword evidence="1" id="KW-1133">Transmembrane helix</keyword>
<feature type="transmembrane region" description="Helical" evidence="1">
    <location>
        <begin position="92"/>
        <end position="113"/>
    </location>
</feature>
<feature type="transmembrane region" description="Helical" evidence="1">
    <location>
        <begin position="156"/>
        <end position="177"/>
    </location>
</feature>
<keyword evidence="1" id="KW-0812">Transmembrane</keyword>
<dbReference type="Proteomes" id="UP001500326">
    <property type="component" value="Unassembled WGS sequence"/>
</dbReference>
<keyword evidence="1" id="KW-0472">Membrane</keyword>
<organism evidence="2 3">
    <name type="scientific">Microbacterium pumilum</name>
    <dbReference type="NCBI Taxonomy" id="344165"/>
    <lineage>
        <taxon>Bacteria</taxon>
        <taxon>Bacillati</taxon>
        <taxon>Actinomycetota</taxon>
        <taxon>Actinomycetes</taxon>
        <taxon>Micrococcales</taxon>
        <taxon>Microbacteriaceae</taxon>
        <taxon>Microbacterium</taxon>
    </lineage>
</organism>
<gene>
    <name evidence="2" type="ORF">GCM10009777_12140</name>
</gene>
<evidence type="ECO:0000313" key="3">
    <source>
        <dbReference type="Proteomes" id="UP001500326"/>
    </source>
</evidence>
<feature type="transmembrane region" description="Helical" evidence="1">
    <location>
        <begin position="125"/>
        <end position="144"/>
    </location>
</feature>
<keyword evidence="3" id="KW-1185">Reference proteome</keyword>
<name>A0ABP5DHG7_9MICO</name>
<feature type="transmembrane region" description="Helical" evidence="1">
    <location>
        <begin position="26"/>
        <end position="48"/>
    </location>
</feature>
<accession>A0ABP5DHG7</accession>
<feature type="transmembrane region" description="Helical" evidence="1">
    <location>
        <begin position="225"/>
        <end position="244"/>
    </location>
</feature>
<proteinExistence type="predicted"/>
<reference evidence="3" key="1">
    <citation type="journal article" date="2019" name="Int. J. Syst. Evol. Microbiol.">
        <title>The Global Catalogue of Microorganisms (GCM) 10K type strain sequencing project: providing services to taxonomists for standard genome sequencing and annotation.</title>
        <authorList>
            <consortium name="The Broad Institute Genomics Platform"/>
            <consortium name="The Broad Institute Genome Sequencing Center for Infectious Disease"/>
            <person name="Wu L."/>
            <person name="Ma J."/>
        </authorList>
    </citation>
    <scope>NUCLEOTIDE SEQUENCE [LARGE SCALE GENOMIC DNA]</scope>
    <source>
        <strain evidence="3">JCM 14902</strain>
    </source>
</reference>
<evidence type="ECO:0000256" key="1">
    <source>
        <dbReference type="SAM" id="Phobius"/>
    </source>
</evidence>
<evidence type="ECO:0000313" key="2">
    <source>
        <dbReference type="EMBL" id="GAA1980279.1"/>
    </source>
</evidence>